<keyword evidence="3" id="KW-1185">Reference proteome</keyword>
<dbReference type="Pfam" id="PF13692">
    <property type="entry name" value="Glyco_trans_1_4"/>
    <property type="match status" value="1"/>
</dbReference>
<sequence length="400" mass="42153">MRVLIVHERYRQRGGEDVVVESETELLARYGVETDLLTADNAAIDGGGSLGLAVGALWSRSGYASTRAAIARFRPDIVHVHNSFPLLSASVFDAARSMNVPVVQTLHNYRLLCPNALLLRDGAPCEACVGQTFKWSGLRHGCYRGSRAATAAVAGYALSQRLGGVHRRGVAVYHALTPFAAGLFARGGIPADRIAVRPPLLDYPSARGGAAVGHPAGGPPRAGALFVGRLSPEKGLDTLLSAWRGVDAPLDIIGDGPDMDRLRGMAPRQVRFHGTQPAATVAQAMARAALLVFPSLCYENFPLVVAEAMAAGLPALCAGGGAAADVLGEAGDPRLFARPGDAEDWRRKAVALLADRCALASLGARGRDSWERRLAPDAAFAATLALYRRALRVSSFSPVP</sequence>
<evidence type="ECO:0000259" key="1">
    <source>
        <dbReference type="Pfam" id="PF13579"/>
    </source>
</evidence>
<accession>A0A2B8B1W5</accession>
<dbReference type="Proteomes" id="UP000225379">
    <property type="component" value="Unassembled WGS sequence"/>
</dbReference>
<dbReference type="InterPro" id="IPR050194">
    <property type="entry name" value="Glycosyltransferase_grp1"/>
</dbReference>
<dbReference type="EMBL" id="PDKW01000042">
    <property type="protein sequence ID" value="PGH55224.1"/>
    <property type="molecule type" value="Genomic_DNA"/>
</dbReference>
<protein>
    <recommendedName>
        <fullName evidence="1">Glycosyltransferase subfamily 4-like N-terminal domain-containing protein</fullName>
    </recommendedName>
</protein>
<evidence type="ECO:0000313" key="2">
    <source>
        <dbReference type="EMBL" id="PGH55224.1"/>
    </source>
</evidence>
<dbReference type="GO" id="GO:0016757">
    <property type="term" value="F:glycosyltransferase activity"/>
    <property type="evidence" value="ECO:0007669"/>
    <property type="project" value="TreeGrafter"/>
</dbReference>
<dbReference type="Pfam" id="PF13579">
    <property type="entry name" value="Glyco_trans_4_4"/>
    <property type="match status" value="1"/>
</dbReference>
<proteinExistence type="predicted"/>
<dbReference type="InterPro" id="IPR028098">
    <property type="entry name" value="Glyco_trans_4-like_N"/>
</dbReference>
<evidence type="ECO:0000313" key="3">
    <source>
        <dbReference type="Proteomes" id="UP000225379"/>
    </source>
</evidence>
<gene>
    <name evidence="2" type="ORF">CRT60_17965</name>
</gene>
<dbReference type="OrthoDB" id="7249056at2"/>
<organism evidence="2 3">
    <name type="scientific">Azospirillum palustre</name>
    <dbReference type="NCBI Taxonomy" id="2044885"/>
    <lineage>
        <taxon>Bacteria</taxon>
        <taxon>Pseudomonadati</taxon>
        <taxon>Pseudomonadota</taxon>
        <taxon>Alphaproteobacteria</taxon>
        <taxon>Rhodospirillales</taxon>
        <taxon>Azospirillaceae</taxon>
        <taxon>Azospirillum</taxon>
    </lineage>
</organism>
<dbReference type="AlphaFoldDB" id="A0A2B8B1W5"/>
<dbReference type="SUPFAM" id="SSF53756">
    <property type="entry name" value="UDP-Glycosyltransferase/glycogen phosphorylase"/>
    <property type="match status" value="1"/>
</dbReference>
<dbReference type="RefSeq" id="WP_098737942.1">
    <property type="nucleotide sequence ID" value="NZ_PDKW01000042.1"/>
</dbReference>
<feature type="domain" description="Glycosyltransferase subfamily 4-like N-terminal" evidence="1">
    <location>
        <begin position="14"/>
        <end position="199"/>
    </location>
</feature>
<comment type="caution">
    <text evidence="2">The sequence shown here is derived from an EMBL/GenBank/DDBJ whole genome shotgun (WGS) entry which is preliminary data.</text>
</comment>
<dbReference type="PANTHER" id="PTHR45947:SF13">
    <property type="entry name" value="TRANSFERASE"/>
    <property type="match status" value="1"/>
</dbReference>
<reference evidence="3" key="1">
    <citation type="submission" date="2017-10" db="EMBL/GenBank/DDBJ databases">
        <authorList>
            <person name="Kravchenko I.K."/>
            <person name="Grouzdev D.S."/>
        </authorList>
    </citation>
    <scope>NUCLEOTIDE SEQUENCE [LARGE SCALE GENOMIC DNA]</scope>
    <source>
        <strain evidence="3">B2</strain>
    </source>
</reference>
<name>A0A2B8B1W5_9PROT</name>
<dbReference type="Gene3D" id="3.40.50.2000">
    <property type="entry name" value="Glycogen Phosphorylase B"/>
    <property type="match status" value="2"/>
</dbReference>
<dbReference type="PANTHER" id="PTHR45947">
    <property type="entry name" value="SULFOQUINOVOSYL TRANSFERASE SQD2"/>
    <property type="match status" value="1"/>
</dbReference>